<proteinExistence type="predicted"/>
<dbReference type="Proteomes" id="UP001634394">
    <property type="component" value="Unassembled WGS sequence"/>
</dbReference>
<protein>
    <recommendedName>
        <fullName evidence="1">Ig-like domain-containing protein</fullName>
    </recommendedName>
</protein>
<dbReference type="InterPro" id="IPR007110">
    <property type="entry name" value="Ig-like_dom"/>
</dbReference>
<comment type="caution">
    <text evidence="2">The sequence shown here is derived from an EMBL/GenBank/DDBJ whole genome shotgun (WGS) entry which is preliminary data.</text>
</comment>
<name>A0ABD3XJI1_SINWO</name>
<evidence type="ECO:0000313" key="3">
    <source>
        <dbReference type="Proteomes" id="UP001634394"/>
    </source>
</evidence>
<keyword evidence="3" id="KW-1185">Reference proteome</keyword>
<feature type="domain" description="Ig-like" evidence="1">
    <location>
        <begin position="1"/>
        <end position="61"/>
    </location>
</feature>
<organism evidence="2 3">
    <name type="scientific">Sinanodonta woodiana</name>
    <name type="common">Chinese pond mussel</name>
    <name type="synonym">Anodonta woodiana</name>
    <dbReference type="NCBI Taxonomy" id="1069815"/>
    <lineage>
        <taxon>Eukaryota</taxon>
        <taxon>Metazoa</taxon>
        <taxon>Spiralia</taxon>
        <taxon>Lophotrochozoa</taxon>
        <taxon>Mollusca</taxon>
        <taxon>Bivalvia</taxon>
        <taxon>Autobranchia</taxon>
        <taxon>Heteroconchia</taxon>
        <taxon>Palaeoheterodonta</taxon>
        <taxon>Unionida</taxon>
        <taxon>Unionoidea</taxon>
        <taxon>Unionidae</taxon>
        <taxon>Unioninae</taxon>
        <taxon>Sinanodonta</taxon>
    </lineage>
</organism>
<evidence type="ECO:0000259" key="1">
    <source>
        <dbReference type="PROSITE" id="PS50835"/>
    </source>
</evidence>
<evidence type="ECO:0000313" key="2">
    <source>
        <dbReference type="EMBL" id="KAL3885588.1"/>
    </source>
</evidence>
<reference evidence="2 3" key="1">
    <citation type="submission" date="2024-11" db="EMBL/GenBank/DDBJ databases">
        <title>Chromosome-level genome assembly of the freshwater bivalve Anodonta woodiana.</title>
        <authorList>
            <person name="Chen X."/>
        </authorList>
    </citation>
    <scope>NUCLEOTIDE SEQUENCE [LARGE SCALE GENOMIC DNA]</scope>
    <source>
        <strain evidence="2">MN2024</strain>
        <tissue evidence="2">Gills</tissue>
    </source>
</reference>
<dbReference type="EMBL" id="JBJQND010000002">
    <property type="protein sequence ID" value="KAL3885588.1"/>
    <property type="molecule type" value="Genomic_DNA"/>
</dbReference>
<dbReference type="Pfam" id="PF13927">
    <property type="entry name" value="Ig_3"/>
    <property type="match status" value="1"/>
</dbReference>
<dbReference type="AlphaFoldDB" id="A0ABD3XJI1"/>
<gene>
    <name evidence="2" type="ORF">ACJMK2_025639</name>
</gene>
<accession>A0ABD3XJI1</accession>
<dbReference type="SUPFAM" id="SSF48726">
    <property type="entry name" value="Immunoglobulin"/>
    <property type="match status" value="1"/>
</dbReference>
<sequence>MDTVNVSCLTDCYPLCSVTWSKLDPSSGHNNILLENDALQLTNVTRMLSGNYTCKIQNILT</sequence>
<dbReference type="InterPro" id="IPR013783">
    <property type="entry name" value="Ig-like_fold"/>
</dbReference>
<feature type="non-terminal residue" evidence="2">
    <location>
        <position position="61"/>
    </location>
</feature>
<dbReference type="InterPro" id="IPR036179">
    <property type="entry name" value="Ig-like_dom_sf"/>
</dbReference>
<dbReference type="PROSITE" id="PS50835">
    <property type="entry name" value="IG_LIKE"/>
    <property type="match status" value="1"/>
</dbReference>
<dbReference type="Gene3D" id="2.60.40.10">
    <property type="entry name" value="Immunoglobulins"/>
    <property type="match status" value="1"/>
</dbReference>